<dbReference type="Proteomes" id="UP000092582">
    <property type="component" value="Chromosome 1"/>
</dbReference>
<accession>A0A1B1BN85</accession>
<name>A0A1B1BN85_9MICO</name>
<keyword evidence="6" id="KW-1185">Reference proteome</keyword>
<dbReference type="KEGG" id="cart:PA27867_3177"/>
<protein>
    <submittedName>
        <fullName evidence="5">Glycosyltransferase</fullName>
    </submittedName>
</protein>
<organism evidence="5 6">
    <name type="scientific">Cryobacterium arcticum</name>
    <dbReference type="NCBI Taxonomy" id="670052"/>
    <lineage>
        <taxon>Bacteria</taxon>
        <taxon>Bacillati</taxon>
        <taxon>Actinomycetota</taxon>
        <taxon>Actinomycetes</taxon>
        <taxon>Micrococcales</taxon>
        <taxon>Microbacteriaceae</taxon>
        <taxon>Cryobacterium</taxon>
    </lineage>
</organism>
<dbReference type="InterPro" id="IPR028098">
    <property type="entry name" value="Glyco_trans_4-like_N"/>
</dbReference>
<evidence type="ECO:0000256" key="2">
    <source>
        <dbReference type="ARBA" id="ARBA00022679"/>
    </source>
</evidence>
<evidence type="ECO:0000256" key="1">
    <source>
        <dbReference type="ARBA" id="ARBA00022676"/>
    </source>
</evidence>
<dbReference type="OrthoDB" id="9792269at2"/>
<keyword evidence="2 5" id="KW-0808">Transferase</keyword>
<proteinExistence type="predicted"/>
<dbReference type="Gene3D" id="3.40.50.2000">
    <property type="entry name" value="Glycogen Phosphorylase B"/>
    <property type="match status" value="2"/>
</dbReference>
<dbReference type="Pfam" id="PF13579">
    <property type="entry name" value="Glyco_trans_4_4"/>
    <property type="match status" value="1"/>
</dbReference>
<feature type="domain" description="Glycosyltransferase subfamily 4-like N-terminal" evidence="4">
    <location>
        <begin position="33"/>
        <end position="185"/>
    </location>
</feature>
<dbReference type="PATRIC" id="fig|670052.7.peg.3269"/>
<evidence type="ECO:0000256" key="3">
    <source>
        <dbReference type="SAM" id="MobiDB-lite"/>
    </source>
</evidence>
<evidence type="ECO:0000313" key="6">
    <source>
        <dbReference type="Proteomes" id="UP000092582"/>
    </source>
</evidence>
<reference evidence="5 6" key="1">
    <citation type="submission" date="2016-06" db="EMBL/GenBank/DDBJ databases">
        <title>Genome sequencing of Cryobacterium arcticum PAMC 27867.</title>
        <authorList>
            <person name="Lee J."/>
            <person name="Kim O.-S."/>
        </authorList>
    </citation>
    <scope>NUCLEOTIDE SEQUENCE [LARGE SCALE GENOMIC DNA]</scope>
    <source>
        <strain evidence="5 6">PAMC 27867</strain>
    </source>
</reference>
<dbReference type="PANTHER" id="PTHR46401">
    <property type="entry name" value="GLYCOSYLTRANSFERASE WBBK-RELATED"/>
    <property type="match status" value="1"/>
</dbReference>
<dbReference type="STRING" id="670052.PA27867_3177"/>
<dbReference type="SUPFAM" id="SSF53756">
    <property type="entry name" value="UDP-Glycosyltransferase/glycogen phosphorylase"/>
    <property type="match status" value="1"/>
</dbReference>
<dbReference type="PANTHER" id="PTHR46401:SF2">
    <property type="entry name" value="GLYCOSYLTRANSFERASE WBBK-RELATED"/>
    <property type="match status" value="1"/>
</dbReference>
<evidence type="ECO:0000259" key="4">
    <source>
        <dbReference type="Pfam" id="PF13579"/>
    </source>
</evidence>
<dbReference type="GO" id="GO:0016757">
    <property type="term" value="F:glycosyltransferase activity"/>
    <property type="evidence" value="ECO:0007669"/>
    <property type="project" value="UniProtKB-KW"/>
</dbReference>
<dbReference type="AlphaFoldDB" id="A0A1B1BN85"/>
<gene>
    <name evidence="5" type="ORF">PA27867_3177</name>
</gene>
<feature type="region of interest" description="Disordered" evidence="3">
    <location>
        <begin position="385"/>
        <end position="422"/>
    </location>
</feature>
<sequence length="422" mass="45897">MPAPDHSQPESRFTARALRIAMIGTRGVPATFGGFETVVEEIGRRLVDRGHAVTVYCRAPGGATGPVPPGTAYLGMRLVHLPALRSKAPASLSHTAVSVVHAATGARPDAAFVFGYANAPFLPLLRRRGIPTTVHLSGGEWERDRRARRRGRYSQWAEQASVRSADALIADSRNVADYYSREFAASTELIGYGTRLLHDPPATRLAELGLRPHGFHLAVARFGPDNHLDAILDGYRRSSARLPLVVVGSPGSGTQARRLAALAEEPRVRLVSGPWDQEQLDQLYAHAVSYLHAHSVGGADPWLLRAMGARTAAIAWDVPVNREMLGAYGAYFHDPRALAALIEDAELNPHHTQEVSEALQRRAAALYNWGHVTDGYEDLAQRLVSGRSTQGASPGRSAHPRHRVPRGYPAEPESVVEREQPT</sequence>
<dbReference type="RefSeq" id="WP_066598024.1">
    <property type="nucleotide sequence ID" value="NZ_CP016282.1"/>
</dbReference>
<keyword evidence="1" id="KW-0328">Glycosyltransferase</keyword>
<evidence type="ECO:0000313" key="5">
    <source>
        <dbReference type="EMBL" id="ANP74107.1"/>
    </source>
</evidence>
<dbReference type="EMBL" id="CP016282">
    <property type="protein sequence ID" value="ANP74107.1"/>
    <property type="molecule type" value="Genomic_DNA"/>
</dbReference>